<dbReference type="Proteomes" id="UP000189981">
    <property type="component" value="Unassembled WGS sequence"/>
</dbReference>
<dbReference type="InterPro" id="IPR030887">
    <property type="entry name" value="Beta-barrel_YaiO"/>
</dbReference>
<dbReference type="InterPro" id="IPR019734">
    <property type="entry name" value="TPR_rpt"/>
</dbReference>
<dbReference type="AlphaFoldDB" id="A0A1T5A879"/>
<dbReference type="STRING" id="572036.SAMN05661099_0438"/>
<dbReference type="RefSeq" id="WP_079700954.1">
    <property type="nucleotide sequence ID" value="NZ_FUYR01000001.1"/>
</dbReference>
<feature type="domain" description="YaiO beta-barrel" evidence="3">
    <location>
        <begin position="182"/>
        <end position="352"/>
    </location>
</feature>
<keyword evidence="5" id="KW-1185">Reference proteome</keyword>
<evidence type="ECO:0000313" key="5">
    <source>
        <dbReference type="Proteomes" id="UP000189981"/>
    </source>
</evidence>
<keyword evidence="1" id="KW-0802">TPR repeat</keyword>
<dbReference type="NCBIfam" id="TIGR04390">
    <property type="entry name" value="OMP_YaiO_dom"/>
    <property type="match status" value="1"/>
</dbReference>
<evidence type="ECO:0000256" key="1">
    <source>
        <dbReference type="PROSITE-ProRule" id="PRU00339"/>
    </source>
</evidence>
<dbReference type="EMBL" id="FUYR01000001">
    <property type="protein sequence ID" value="SKB31211.1"/>
    <property type="molecule type" value="Genomic_DNA"/>
</dbReference>
<dbReference type="Pfam" id="PF19413">
    <property type="entry name" value="YaiO"/>
    <property type="match status" value="1"/>
</dbReference>
<evidence type="ECO:0000313" key="4">
    <source>
        <dbReference type="EMBL" id="SKB31211.1"/>
    </source>
</evidence>
<accession>A0A1T5A879</accession>
<evidence type="ECO:0000256" key="2">
    <source>
        <dbReference type="SAM" id="SignalP"/>
    </source>
</evidence>
<protein>
    <submittedName>
        <fullName evidence="4">Outer membrane protein, YaiO family</fullName>
    </submittedName>
</protein>
<dbReference type="Gene3D" id="1.25.40.10">
    <property type="entry name" value="Tetratricopeptide repeat domain"/>
    <property type="match status" value="1"/>
</dbReference>
<proteinExistence type="predicted"/>
<dbReference type="SUPFAM" id="SSF48452">
    <property type="entry name" value="TPR-like"/>
    <property type="match status" value="1"/>
</dbReference>
<name>A0A1T5A879_9SPHI</name>
<dbReference type="PROSITE" id="PS50005">
    <property type="entry name" value="TPR"/>
    <property type="match status" value="1"/>
</dbReference>
<feature type="repeat" description="TPR" evidence="1">
    <location>
        <begin position="65"/>
        <end position="98"/>
    </location>
</feature>
<keyword evidence="2" id="KW-0732">Signal</keyword>
<feature type="chain" id="PRO_5012007160" evidence="2">
    <location>
        <begin position="25"/>
        <end position="417"/>
    </location>
</feature>
<gene>
    <name evidence="4" type="ORF">SAMN05661099_0438</name>
</gene>
<dbReference type="OrthoDB" id="742239at2"/>
<evidence type="ECO:0000259" key="3">
    <source>
        <dbReference type="Pfam" id="PF19413"/>
    </source>
</evidence>
<sequence>MNNCFKVVAAMLIGLICFSLDLSAQNQLSSDDLFQNARKLAFDDKNYPDAIALTKQALTISPDYADIRIFLGRLYTWTDKVDSARIEFKKVLDKNPGHEDASLAYGYLEYWNKSPETALKITEEGLKFHEKSQDLLLLKTKILDDLKQFKEANLTLNTLLKINPKLGEARALAGKIGDFGQKNKIGVGYDYVSFDKQFADPWHLGSIDYTRQTGIGSVSFRANFANRFKTNGTQFEIDAYPRISKTFYSYISGGYSKSSIFPSYRAGFSLYANLPSAFEADAGFRMLDFGTKTWIYTLAVGKYYKSYWFNLRTYLTPSNNSLSQSISFTTRYYFGGADDYLSFTAGSGLSPDNQRNNILYNNGNTYKLKSTSGSIGFRKSFNATNIFFAKASLENQEYLKDTRGNQIELGLGFVKRF</sequence>
<dbReference type="InterPro" id="IPR011990">
    <property type="entry name" value="TPR-like_helical_dom_sf"/>
</dbReference>
<reference evidence="5" key="1">
    <citation type="submission" date="2017-02" db="EMBL/GenBank/DDBJ databases">
        <authorList>
            <person name="Varghese N."/>
            <person name="Submissions S."/>
        </authorList>
    </citation>
    <scope>NUCLEOTIDE SEQUENCE [LARGE SCALE GENOMIC DNA]</scope>
    <source>
        <strain evidence="5">DSM 22385</strain>
    </source>
</reference>
<feature type="signal peptide" evidence="2">
    <location>
        <begin position="1"/>
        <end position="24"/>
    </location>
</feature>
<dbReference type="Pfam" id="PF14559">
    <property type="entry name" value="TPR_19"/>
    <property type="match status" value="1"/>
</dbReference>
<organism evidence="4 5">
    <name type="scientific">Daejeonella lutea</name>
    <dbReference type="NCBI Taxonomy" id="572036"/>
    <lineage>
        <taxon>Bacteria</taxon>
        <taxon>Pseudomonadati</taxon>
        <taxon>Bacteroidota</taxon>
        <taxon>Sphingobacteriia</taxon>
        <taxon>Sphingobacteriales</taxon>
        <taxon>Sphingobacteriaceae</taxon>
        <taxon>Daejeonella</taxon>
    </lineage>
</organism>